<dbReference type="Proteomes" id="UP001434883">
    <property type="component" value="Unassembled WGS sequence"/>
</dbReference>
<comment type="caution">
    <text evidence="1">The sequence shown here is derived from an EMBL/GenBank/DDBJ whole genome shotgun (WGS) entry which is preliminary data.</text>
</comment>
<reference evidence="1 2" key="1">
    <citation type="submission" date="2021-06" db="EMBL/GenBank/DDBJ databases">
        <authorList>
            <person name="Palmer J.M."/>
        </authorList>
    </citation>
    <scope>NUCLEOTIDE SEQUENCE [LARGE SCALE GENOMIC DNA]</scope>
    <source>
        <strain evidence="1 2">XC_2019</strain>
        <tissue evidence="1">Muscle</tissue>
    </source>
</reference>
<name>A0ABV0SF73_9TELE</name>
<accession>A0ABV0SF73</accession>
<keyword evidence="2" id="KW-1185">Reference proteome</keyword>
<protein>
    <recommendedName>
        <fullName evidence="3">Secreted protein</fullName>
    </recommendedName>
</protein>
<evidence type="ECO:0008006" key="3">
    <source>
        <dbReference type="Google" id="ProtNLM"/>
    </source>
</evidence>
<dbReference type="EMBL" id="JAHRIN010077719">
    <property type="protein sequence ID" value="MEQ2218870.1"/>
    <property type="molecule type" value="Genomic_DNA"/>
</dbReference>
<gene>
    <name evidence="1" type="ORF">XENOCAPTIV_009223</name>
</gene>
<organism evidence="1 2">
    <name type="scientific">Xenoophorus captivus</name>
    <dbReference type="NCBI Taxonomy" id="1517983"/>
    <lineage>
        <taxon>Eukaryota</taxon>
        <taxon>Metazoa</taxon>
        <taxon>Chordata</taxon>
        <taxon>Craniata</taxon>
        <taxon>Vertebrata</taxon>
        <taxon>Euteleostomi</taxon>
        <taxon>Actinopterygii</taxon>
        <taxon>Neopterygii</taxon>
        <taxon>Teleostei</taxon>
        <taxon>Neoteleostei</taxon>
        <taxon>Acanthomorphata</taxon>
        <taxon>Ovalentaria</taxon>
        <taxon>Atherinomorphae</taxon>
        <taxon>Cyprinodontiformes</taxon>
        <taxon>Goodeidae</taxon>
        <taxon>Xenoophorus</taxon>
    </lineage>
</organism>
<evidence type="ECO:0000313" key="2">
    <source>
        <dbReference type="Proteomes" id="UP001434883"/>
    </source>
</evidence>
<sequence length="164" mass="18300">MEATKIACLLFAFHRLAAHSLRERKTPARSSRPSRQLRLVCPTHRCCCCFCCCHCSTLFSVALSTRYFTICPVVKKLCFLKKEKDDNHSTSFINLALRETGLSASDVLLSRPETKSDETKADTSLYHFGKKNPCGLVPPLGRAEVGINLNFHADILAPLQQIVC</sequence>
<evidence type="ECO:0000313" key="1">
    <source>
        <dbReference type="EMBL" id="MEQ2218870.1"/>
    </source>
</evidence>
<proteinExistence type="predicted"/>